<organism evidence="2 3">
    <name type="scientific">Pontixanthobacter gangjinensis</name>
    <dbReference type="NCBI Taxonomy" id="1028742"/>
    <lineage>
        <taxon>Bacteria</taxon>
        <taxon>Pseudomonadati</taxon>
        <taxon>Pseudomonadota</taxon>
        <taxon>Alphaproteobacteria</taxon>
        <taxon>Sphingomonadales</taxon>
        <taxon>Erythrobacteraceae</taxon>
        <taxon>Pontixanthobacter</taxon>
    </lineage>
</organism>
<feature type="transmembrane region" description="Helical" evidence="1">
    <location>
        <begin position="129"/>
        <end position="145"/>
    </location>
</feature>
<name>A0A6I4SJN6_9SPHN</name>
<feature type="transmembrane region" description="Helical" evidence="1">
    <location>
        <begin position="151"/>
        <end position="173"/>
    </location>
</feature>
<keyword evidence="1" id="KW-0812">Transmembrane</keyword>
<feature type="transmembrane region" description="Helical" evidence="1">
    <location>
        <begin position="252"/>
        <end position="273"/>
    </location>
</feature>
<feature type="transmembrane region" description="Helical" evidence="1">
    <location>
        <begin position="106"/>
        <end position="122"/>
    </location>
</feature>
<evidence type="ECO:0000313" key="2">
    <source>
        <dbReference type="EMBL" id="MXO55638.1"/>
    </source>
</evidence>
<keyword evidence="1" id="KW-1133">Transmembrane helix</keyword>
<comment type="caution">
    <text evidence="2">The sequence shown here is derived from an EMBL/GenBank/DDBJ whole genome shotgun (WGS) entry which is preliminary data.</text>
</comment>
<feature type="transmembrane region" description="Helical" evidence="1">
    <location>
        <begin position="16"/>
        <end position="36"/>
    </location>
</feature>
<feature type="transmembrane region" description="Helical" evidence="1">
    <location>
        <begin position="304"/>
        <end position="320"/>
    </location>
</feature>
<feature type="transmembrane region" description="Helical" evidence="1">
    <location>
        <begin position="180"/>
        <end position="197"/>
    </location>
</feature>
<feature type="transmembrane region" description="Helical" evidence="1">
    <location>
        <begin position="279"/>
        <end position="297"/>
    </location>
</feature>
<evidence type="ECO:0008006" key="4">
    <source>
        <dbReference type="Google" id="ProtNLM"/>
    </source>
</evidence>
<sequence>MFAAAATLGRPGRPAMAMWIAVFVTTVLFVGLRHNVGMDWNNYLRMIYSAENAQSFGALLRVSEPFYALLLSFGAWTGGGIYVVNLIATFITMWGVFSFAKRTPEPWLALMAAVPMFIVVVCMSANRQALAAGLLMLLIANWARFGVVGRSIFIVCCAGIHASAIIMLAFVAIDLKLPKTVKIAGIGIFSLLALYYLQQSGYGEYYDTAYGRGQTEAVQSSGAIFHVLMNAIPAALYFLLPAQRAKLFPTVLLRNMAFAALFTVPLVFFASAAAGRITLYWFPVSMYVWAAVPQLVAPHLRRPVRLLICAVMLAIMYGWLEYANSSLAHIPYLNALFIDSWQLDIGVLP</sequence>
<accession>A0A6I4SJN6</accession>
<dbReference type="EMBL" id="WTYS01000001">
    <property type="protein sequence ID" value="MXO55638.1"/>
    <property type="molecule type" value="Genomic_DNA"/>
</dbReference>
<dbReference type="Proteomes" id="UP000468943">
    <property type="component" value="Unassembled WGS sequence"/>
</dbReference>
<dbReference type="AlphaFoldDB" id="A0A6I4SJN6"/>
<keyword evidence="1" id="KW-0472">Membrane</keyword>
<feature type="transmembrane region" description="Helical" evidence="1">
    <location>
        <begin position="66"/>
        <end position="94"/>
    </location>
</feature>
<dbReference type="InterPro" id="IPR049458">
    <property type="entry name" value="EpsG-like"/>
</dbReference>
<proteinExistence type="predicted"/>
<evidence type="ECO:0000256" key="1">
    <source>
        <dbReference type="SAM" id="Phobius"/>
    </source>
</evidence>
<evidence type="ECO:0000313" key="3">
    <source>
        <dbReference type="Proteomes" id="UP000468943"/>
    </source>
</evidence>
<keyword evidence="3" id="KW-1185">Reference proteome</keyword>
<dbReference type="Pfam" id="PF14897">
    <property type="entry name" value="EpsG"/>
    <property type="match status" value="1"/>
</dbReference>
<gene>
    <name evidence="2" type="ORF">GRI36_01960</name>
</gene>
<protein>
    <recommendedName>
        <fullName evidence="4">EpsG family protein</fullName>
    </recommendedName>
</protein>
<reference evidence="2 3" key="1">
    <citation type="submission" date="2019-12" db="EMBL/GenBank/DDBJ databases">
        <title>Genomic-based taxomic classification of the family Erythrobacteraceae.</title>
        <authorList>
            <person name="Xu L."/>
        </authorList>
    </citation>
    <scope>NUCLEOTIDE SEQUENCE [LARGE SCALE GENOMIC DNA]</scope>
    <source>
        <strain evidence="2 3">JCM 17802</strain>
    </source>
</reference>
<feature type="transmembrane region" description="Helical" evidence="1">
    <location>
        <begin position="217"/>
        <end position="240"/>
    </location>
</feature>